<keyword evidence="2" id="KW-0732">Signal</keyword>
<name>A0AAX6GGT9_IRIPA</name>
<accession>A0AAX6GGT9</accession>
<sequence>MAAISVAIMLFGLCLSCLLQVRHHATWTWVRSLECPRFHDTMYIWCEVYVCYYGYVFVIVRAGPEGWVALVGARFGCLLSLVPKEDIKKIDGEWGNDVEVFFSDGIVELGFRVPLLELL</sequence>
<feature type="transmembrane region" description="Helical" evidence="1">
    <location>
        <begin position="42"/>
        <end position="60"/>
    </location>
</feature>
<evidence type="ECO:0000256" key="2">
    <source>
        <dbReference type="SAM" id="SignalP"/>
    </source>
</evidence>
<organism evidence="3 4">
    <name type="scientific">Iris pallida</name>
    <name type="common">Sweet iris</name>
    <dbReference type="NCBI Taxonomy" id="29817"/>
    <lineage>
        <taxon>Eukaryota</taxon>
        <taxon>Viridiplantae</taxon>
        <taxon>Streptophyta</taxon>
        <taxon>Embryophyta</taxon>
        <taxon>Tracheophyta</taxon>
        <taxon>Spermatophyta</taxon>
        <taxon>Magnoliopsida</taxon>
        <taxon>Liliopsida</taxon>
        <taxon>Asparagales</taxon>
        <taxon>Iridaceae</taxon>
        <taxon>Iridoideae</taxon>
        <taxon>Irideae</taxon>
        <taxon>Iris</taxon>
    </lineage>
</organism>
<keyword evidence="1" id="KW-1133">Transmembrane helix</keyword>
<comment type="caution">
    <text evidence="3">The sequence shown here is derived from an EMBL/GenBank/DDBJ whole genome shotgun (WGS) entry which is preliminary data.</text>
</comment>
<feature type="signal peptide" evidence="2">
    <location>
        <begin position="1"/>
        <end position="16"/>
    </location>
</feature>
<proteinExistence type="predicted"/>
<keyword evidence="4" id="KW-1185">Reference proteome</keyword>
<evidence type="ECO:0000313" key="4">
    <source>
        <dbReference type="Proteomes" id="UP001140949"/>
    </source>
</evidence>
<dbReference type="AlphaFoldDB" id="A0AAX6GGT9"/>
<reference evidence="3" key="1">
    <citation type="journal article" date="2023" name="GigaByte">
        <title>Genome assembly of the bearded iris, Iris pallida Lam.</title>
        <authorList>
            <person name="Bruccoleri R.E."/>
            <person name="Oakeley E.J."/>
            <person name="Faust A.M.E."/>
            <person name="Altorfer M."/>
            <person name="Dessus-Babus S."/>
            <person name="Burckhardt D."/>
            <person name="Oertli M."/>
            <person name="Naumann U."/>
            <person name="Petersen F."/>
            <person name="Wong J."/>
        </authorList>
    </citation>
    <scope>NUCLEOTIDE SEQUENCE</scope>
    <source>
        <strain evidence="3">GSM-AAB239-AS_SAM_17_03QT</strain>
    </source>
</reference>
<keyword evidence="1" id="KW-0812">Transmembrane</keyword>
<reference evidence="3" key="2">
    <citation type="submission" date="2023-04" db="EMBL/GenBank/DDBJ databases">
        <authorList>
            <person name="Bruccoleri R.E."/>
            <person name="Oakeley E.J."/>
            <person name="Faust A.-M."/>
            <person name="Dessus-Babus S."/>
            <person name="Altorfer M."/>
            <person name="Burckhardt D."/>
            <person name="Oertli M."/>
            <person name="Naumann U."/>
            <person name="Petersen F."/>
            <person name="Wong J."/>
        </authorList>
    </citation>
    <scope>NUCLEOTIDE SEQUENCE</scope>
    <source>
        <strain evidence="3">GSM-AAB239-AS_SAM_17_03QT</strain>
        <tissue evidence="3">Leaf</tissue>
    </source>
</reference>
<evidence type="ECO:0000256" key="1">
    <source>
        <dbReference type="SAM" id="Phobius"/>
    </source>
</evidence>
<feature type="chain" id="PRO_5043500718" evidence="2">
    <location>
        <begin position="17"/>
        <end position="119"/>
    </location>
</feature>
<keyword evidence="1" id="KW-0472">Membrane</keyword>
<dbReference type="Proteomes" id="UP001140949">
    <property type="component" value="Unassembled WGS sequence"/>
</dbReference>
<protein>
    <submittedName>
        <fullName evidence="3">Uncharacterized protein</fullName>
    </submittedName>
</protein>
<dbReference type="EMBL" id="JANAVB010019950">
    <property type="protein sequence ID" value="KAJ6827743.1"/>
    <property type="molecule type" value="Genomic_DNA"/>
</dbReference>
<gene>
    <name evidence="3" type="ORF">M6B38_366465</name>
</gene>
<evidence type="ECO:0000313" key="3">
    <source>
        <dbReference type="EMBL" id="KAJ6827743.1"/>
    </source>
</evidence>